<name>A0A1F5E576_9BACT</name>
<feature type="transmembrane region" description="Helical" evidence="1">
    <location>
        <begin position="227"/>
        <end position="247"/>
    </location>
</feature>
<evidence type="ECO:0000313" key="2">
    <source>
        <dbReference type="EMBL" id="OGD62480.1"/>
    </source>
</evidence>
<protein>
    <recommendedName>
        <fullName evidence="4">ABC transporter permease</fullName>
    </recommendedName>
</protein>
<sequence>MFSRKYLFVWLKTSTLSLESVFSTKGSSLMYLLGKFIRFFFFLWLLLRLGDQIQKVSGFTVNQLIIFFLVFNLFDMFGQIFFRGVYWFRQDVINGQFDFALLRPMSALFQVLTAQTDLLDVPLFVIVVAALIKEGISVPLTMWFLFAFMGMISFVLITAVHIFAAALCVLTTEVDHTMMIYRDLSAMARLPVDIYAPLIRILLTLVLPVAVALTFPAKALMGLLGWPYVLFALIISLIFLMASFKLWQYSLSQHTSSSS</sequence>
<feature type="transmembrane region" description="Helical" evidence="1">
    <location>
        <begin position="194"/>
        <end position="215"/>
    </location>
</feature>
<proteinExistence type="predicted"/>
<dbReference type="PANTHER" id="PTHR36833:SF1">
    <property type="entry name" value="INTEGRAL MEMBRANE TRANSPORT PROTEIN"/>
    <property type="match status" value="1"/>
</dbReference>
<accession>A0A1F5E576</accession>
<evidence type="ECO:0008006" key="4">
    <source>
        <dbReference type="Google" id="ProtNLM"/>
    </source>
</evidence>
<keyword evidence="1" id="KW-0472">Membrane</keyword>
<keyword evidence="1" id="KW-0812">Transmembrane</keyword>
<feature type="transmembrane region" description="Helical" evidence="1">
    <location>
        <begin position="59"/>
        <end position="82"/>
    </location>
</feature>
<organism evidence="2 3">
    <name type="scientific">Candidatus Beckwithbacteria bacterium RBG_13_42_9</name>
    <dbReference type="NCBI Taxonomy" id="1797457"/>
    <lineage>
        <taxon>Bacteria</taxon>
        <taxon>Candidatus Beckwithiibacteriota</taxon>
    </lineage>
</organism>
<keyword evidence="1" id="KW-1133">Transmembrane helix</keyword>
<dbReference type="STRING" id="1797457.A2160_00155"/>
<dbReference type="EMBL" id="MEZK01000021">
    <property type="protein sequence ID" value="OGD62480.1"/>
    <property type="molecule type" value="Genomic_DNA"/>
</dbReference>
<dbReference type="Proteomes" id="UP000177006">
    <property type="component" value="Unassembled WGS sequence"/>
</dbReference>
<gene>
    <name evidence="2" type="ORF">A2160_00155</name>
</gene>
<evidence type="ECO:0000256" key="1">
    <source>
        <dbReference type="SAM" id="Phobius"/>
    </source>
</evidence>
<reference evidence="2 3" key="1">
    <citation type="journal article" date="2016" name="Nat. Commun.">
        <title>Thousands of microbial genomes shed light on interconnected biogeochemical processes in an aquifer system.</title>
        <authorList>
            <person name="Anantharaman K."/>
            <person name="Brown C.T."/>
            <person name="Hug L.A."/>
            <person name="Sharon I."/>
            <person name="Castelle C.J."/>
            <person name="Probst A.J."/>
            <person name="Thomas B.C."/>
            <person name="Singh A."/>
            <person name="Wilkins M.J."/>
            <person name="Karaoz U."/>
            <person name="Brodie E.L."/>
            <person name="Williams K.H."/>
            <person name="Hubbard S.S."/>
            <person name="Banfield J.F."/>
        </authorList>
    </citation>
    <scope>NUCLEOTIDE SEQUENCE [LARGE SCALE GENOMIC DNA]</scope>
</reference>
<feature type="transmembrane region" description="Helical" evidence="1">
    <location>
        <begin position="28"/>
        <end position="47"/>
    </location>
</feature>
<dbReference type="InterPro" id="IPR010390">
    <property type="entry name" value="ABC-2_transporter-like"/>
</dbReference>
<evidence type="ECO:0000313" key="3">
    <source>
        <dbReference type="Proteomes" id="UP000177006"/>
    </source>
</evidence>
<dbReference type="Pfam" id="PF06182">
    <property type="entry name" value="ABC2_membrane_6"/>
    <property type="match status" value="1"/>
</dbReference>
<comment type="caution">
    <text evidence="2">The sequence shown here is derived from an EMBL/GenBank/DDBJ whole genome shotgun (WGS) entry which is preliminary data.</text>
</comment>
<dbReference type="PANTHER" id="PTHR36833">
    <property type="entry name" value="SLR0610 PROTEIN-RELATED"/>
    <property type="match status" value="1"/>
</dbReference>
<dbReference type="AlphaFoldDB" id="A0A1F5E576"/>
<feature type="transmembrane region" description="Helical" evidence="1">
    <location>
        <begin position="144"/>
        <end position="174"/>
    </location>
</feature>